<name>X1I482_9ZZZZ</name>
<accession>X1I482</accession>
<gene>
    <name evidence="1" type="ORF">S03H2_39906</name>
</gene>
<evidence type="ECO:0000313" key="1">
    <source>
        <dbReference type="EMBL" id="GAH52373.1"/>
    </source>
</evidence>
<comment type="caution">
    <text evidence="1">The sequence shown here is derived from an EMBL/GenBank/DDBJ whole genome shotgun (WGS) entry which is preliminary data.</text>
</comment>
<proteinExistence type="predicted"/>
<organism evidence="1">
    <name type="scientific">marine sediment metagenome</name>
    <dbReference type="NCBI Taxonomy" id="412755"/>
    <lineage>
        <taxon>unclassified sequences</taxon>
        <taxon>metagenomes</taxon>
        <taxon>ecological metagenomes</taxon>
    </lineage>
</organism>
<protein>
    <recommendedName>
        <fullName evidence="2">PIN domain-containing protein</fullName>
    </recommendedName>
</protein>
<evidence type="ECO:0008006" key="2">
    <source>
        <dbReference type="Google" id="ProtNLM"/>
    </source>
</evidence>
<reference evidence="1" key="1">
    <citation type="journal article" date="2014" name="Front. Microbiol.">
        <title>High frequency of phylogenetically diverse reductive dehalogenase-homologous genes in deep subseafloor sedimentary metagenomes.</title>
        <authorList>
            <person name="Kawai M."/>
            <person name="Futagami T."/>
            <person name="Toyoda A."/>
            <person name="Takaki Y."/>
            <person name="Nishi S."/>
            <person name="Hori S."/>
            <person name="Arai W."/>
            <person name="Tsubouchi T."/>
            <person name="Morono Y."/>
            <person name="Uchiyama I."/>
            <person name="Ito T."/>
            <person name="Fujiyama A."/>
            <person name="Inagaki F."/>
            <person name="Takami H."/>
        </authorList>
    </citation>
    <scope>NUCLEOTIDE SEQUENCE</scope>
    <source>
        <strain evidence="1">Expedition CK06-06</strain>
    </source>
</reference>
<sequence>MTKKNEIIVFDANFFICMNSIRAKNILENLRRVASDLDFEYYISLIVFN</sequence>
<dbReference type="AlphaFoldDB" id="X1I482"/>
<feature type="non-terminal residue" evidence="1">
    <location>
        <position position="49"/>
    </location>
</feature>
<dbReference type="EMBL" id="BARU01024707">
    <property type="protein sequence ID" value="GAH52373.1"/>
    <property type="molecule type" value="Genomic_DNA"/>
</dbReference>